<dbReference type="Proteomes" id="UP000039021">
    <property type="component" value="Unassembled WGS sequence"/>
</dbReference>
<dbReference type="EMBL" id="CSBK01000748">
    <property type="protein sequence ID" value="COX85486.1"/>
    <property type="molecule type" value="Genomic_DNA"/>
</dbReference>
<dbReference type="Proteomes" id="UP000050164">
    <property type="component" value="Unassembled WGS sequence"/>
</dbReference>
<evidence type="ECO:0000313" key="7">
    <source>
        <dbReference type="Proteomes" id="UP000048289"/>
    </source>
</evidence>
<dbReference type="EMBL" id="CFOH01000903">
    <property type="protein sequence ID" value="CFE73487.1"/>
    <property type="molecule type" value="Genomic_DNA"/>
</dbReference>
<reference evidence="5 6" key="1">
    <citation type="submission" date="2015-03" db="EMBL/GenBank/DDBJ databases">
        <authorList>
            <consortium name="Pathogen Informatics"/>
        </authorList>
    </citation>
    <scope>NUCLEOTIDE SEQUENCE [LARGE SCALE GENOMIC DNA]</scope>
    <source>
        <strain evidence="3 8">Bir 185</strain>
        <strain evidence="1 7">G09901357</strain>
        <strain evidence="2 6">H09601792</strain>
        <strain evidence="5">N09902308</strain>
    </source>
</reference>
<evidence type="ECO:0000313" key="3">
    <source>
        <dbReference type="EMBL" id="CKS24768.1"/>
    </source>
</evidence>
<sequence length="174" mass="19840">MAAHQRCVHQVELHERDTDDHRVHMHMIHTCKECEMVAALHDPKPKTTPLQGIRRVLHDLANLRQRELTMMNWYELDVGGILDRTPDYLSVAVVLEPAAIGIVPSEMGVDHVVGRPDIALAGLLAADDHQPRVVESLCLLLAIAPNMLRLHITDRNIADRRLRRFRVRDSRRSP</sequence>
<proteinExistence type="predicted"/>
<protein>
    <submittedName>
        <fullName evidence="2">Uncharacterized protein</fullName>
    </submittedName>
</protein>
<accession>A0A654TUH1</accession>
<gene>
    <name evidence="1" type="ORF">ERS007681_00983</name>
    <name evidence="2" type="ORF">ERS007688_03788</name>
    <name evidence="4" type="ORF">ERS007739_01806</name>
    <name evidence="3" type="ORF">ERS027659_02835</name>
</gene>
<evidence type="ECO:0000313" key="6">
    <source>
        <dbReference type="Proteomes" id="UP000046947"/>
    </source>
</evidence>
<dbReference type="EMBL" id="CNFT01000735">
    <property type="protein sequence ID" value="CKS24768.1"/>
    <property type="molecule type" value="Genomic_DNA"/>
</dbReference>
<evidence type="ECO:0000313" key="2">
    <source>
        <dbReference type="EMBL" id="CFE73487.1"/>
    </source>
</evidence>
<name>A0A654TUH1_MYCTX</name>
<dbReference type="Proteomes" id="UP000048289">
    <property type="component" value="Unassembled WGS sequence"/>
</dbReference>
<dbReference type="EMBL" id="CFOE01000085">
    <property type="protein sequence ID" value="CFE38381.1"/>
    <property type="molecule type" value="Genomic_DNA"/>
</dbReference>
<reference evidence="4" key="2">
    <citation type="submission" date="2015-03" db="EMBL/GenBank/DDBJ databases">
        <authorList>
            <consortium name="Pathogen Informatics"/>
            <person name="Murphy D."/>
        </authorList>
    </citation>
    <scope>NUCLEOTIDE SEQUENCE</scope>
    <source>
        <strain evidence="4">N09902308</strain>
    </source>
</reference>
<dbReference type="AlphaFoldDB" id="A0A654TUH1"/>
<dbReference type="Proteomes" id="UP000046947">
    <property type="component" value="Unassembled WGS sequence"/>
</dbReference>
<evidence type="ECO:0000313" key="4">
    <source>
        <dbReference type="EMBL" id="COX85486.1"/>
    </source>
</evidence>
<evidence type="ECO:0000313" key="8">
    <source>
        <dbReference type="Proteomes" id="UP000050164"/>
    </source>
</evidence>
<evidence type="ECO:0000313" key="5">
    <source>
        <dbReference type="Proteomes" id="UP000039021"/>
    </source>
</evidence>
<organism evidence="2 6">
    <name type="scientific">Mycobacterium tuberculosis</name>
    <dbReference type="NCBI Taxonomy" id="1773"/>
    <lineage>
        <taxon>Bacteria</taxon>
        <taxon>Bacillati</taxon>
        <taxon>Actinomycetota</taxon>
        <taxon>Actinomycetes</taxon>
        <taxon>Mycobacteriales</taxon>
        <taxon>Mycobacteriaceae</taxon>
        <taxon>Mycobacterium</taxon>
        <taxon>Mycobacterium tuberculosis complex</taxon>
    </lineage>
</organism>
<evidence type="ECO:0000313" key="1">
    <source>
        <dbReference type="EMBL" id="CFE38381.1"/>
    </source>
</evidence>